<accession>A0A934HYM2</accession>
<protein>
    <submittedName>
        <fullName evidence="2">Transposase</fullName>
    </submittedName>
</protein>
<feature type="domain" description="Transposase IS204/IS1001/IS1096/IS1165 DDE" evidence="1">
    <location>
        <begin position="3"/>
        <end position="48"/>
    </location>
</feature>
<reference evidence="2" key="1">
    <citation type="submission" date="2020-12" db="EMBL/GenBank/DDBJ databases">
        <title>Genome public.</title>
        <authorList>
            <person name="Sun Q."/>
        </authorList>
    </citation>
    <scope>NUCLEOTIDE SEQUENCE</scope>
    <source>
        <strain evidence="2">CCM 8863</strain>
    </source>
</reference>
<evidence type="ECO:0000259" key="1">
    <source>
        <dbReference type="Pfam" id="PF01610"/>
    </source>
</evidence>
<comment type="caution">
    <text evidence="2">The sequence shown here is derived from an EMBL/GenBank/DDBJ whole genome shotgun (WGS) entry which is preliminary data.</text>
</comment>
<dbReference type="EMBL" id="JAEIOS010000011">
    <property type="protein sequence ID" value="MBI8989353.1"/>
    <property type="molecule type" value="Genomic_DNA"/>
</dbReference>
<dbReference type="InterPro" id="IPR002560">
    <property type="entry name" value="Transposase_DDE"/>
</dbReference>
<proteinExistence type="predicted"/>
<sequence>MDMDGSAGHHTAAATAVPAAPAVMNRFHVVDLAAGKLTLCRQPIQHDTCGHPAAPGICCTGSDARS</sequence>
<name>A0A934HYM2_9CORY</name>
<organism evidence="2 3">
    <name type="scientific">Corynebacterium meridianum</name>
    <dbReference type="NCBI Taxonomy" id="2765363"/>
    <lineage>
        <taxon>Bacteria</taxon>
        <taxon>Bacillati</taxon>
        <taxon>Actinomycetota</taxon>
        <taxon>Actinomycetes</taxon>
        <taxon>Mycobacteriales</taxon>
        <taxon>Corynebacteriaceae</taxon>
        <taxon>Corynebacterium</taxon>
    </lineage>
</organism>
<dbReference type="Proteomes" id="UP000645966">
    <property type="component" value="Unassembled WGS sequence"/>
</dbReference>
<gene>
    <name evidence="2" type="ORF">JDV75_06200</name>
</gene>
<keyword evidence="3" id="KW-1185">Reference proteome</keyword>
<dbReference type="AlphaFoldDB" id="A0A934HYM2"/>
<evidence type="ECO:0000313" key="3">
    <source>
        <dbReference type="Proteomes" id="UP000645966"/>
    </source>
</evidence>
<evidence type="ECO:0000313" key="2">
    <source>
        <dbReference type="EMBL" id="MBI8989353.1"/>
    </source>
</evidence>
<dbReference type="Pfam" id="PF01610">
    <property type="entry name" value="DDE_Tnp_ISL3"/>
    <property type="match status" value="1"/>
</dbReference>